<dbReference type="EMBL" id="JAHBAY010000025">
    <property type="protein sequence ID" value="MBT0774234.1"/>
    <property type="molecule type" value="Genomic_DNA"/>
</dbReference>
<dbReference type="RefSeq" id="WP_214160774.1">
    <property type="nucleotide sequence ID" value="NZ_JAHBAY010000025.1"/>
</dbReference>
<evidence type="ECO:0000313" key="1">
    <source>
        <dbReference type="EMBL" id="MBT0774234.1"/>
    </source>
</evidence>
<protein>
    <recommendedName>
        <fullName evidence="3">Transposase</fullName>
    </recommendedName>
</protein>
<evidence type="ECO:0000313" key="2">
    <source>
        <dbReference type="Proteomes" id="UP001197247"/>
    </source>
</evidence>
<comment type="caution">
    <text evidence="1">The sequence shown here is derived from an EMBL/GenBank/DDBJ whole genome shotgun (WGS) entry which is preliminary data.</text>
</comment>
<organism evidence="1 2">
    <name type="scientific">Kineosporia corallincola</name>
    <dbReference type="NCBI Taxonomy" id="2835133"/>
    <lineage>
        <taxon>Bacteria</taxon>
        <taxon>Bacillati</taxon>
        <taxon>Actinomycetota</taxon>
        <taxon>Actinomycetes</taxon>
        <taxon>Kineosporiales</taxon>
        <taxon>Kineosporiaceae</taxon>
        <taxon>Kineosporia</taxon>
    </lineage>
</organism>
<reference evidence="1 2" key="1">
    <citation type="submission" date="2021-05" db="EMBL/GenBank/DDBJ databases">
        <title>Kineosporia and Streptomyces sp. nov. two new marine actinobacteria isolated from Coral.</title>
        <authorList>
            <person name="Buangrab K."/>
            <person name="Sutthacheep M."/>
            <person name="Yeemin T."/>
            <person name="Harunari E."/>
            <person name="Igarashi Y."/>
            <person name="Kanchanasin P."/>
            <person name="Tanasupawat S."/>
            <person name="Phongsopitanun W."/>
        </authorList>
    </citation>
    <scope>NUCLEOTIDE SEQUENCE [LARGE SCALE GENOMIC DNA]</scope>
    <source>
        <strain evidence="1 2">J2-2</strain>
    </source>
</reference>
<keyword evidence="2" id="KW-1185">Reference proteome</keyword>
<evidence type="ECO:0008006" key="3">
    <source>
        <dbReference type="Google" id="ProtNLM"/>
    </source>
</evidence>
<name>A0ABS5TU12_9ACTN</name>
<proteinExistence type="predicted"/>
<dbReference type="Proteomes" id="UP001197247">
    <property type="component" value="Unassembled WGS sequence"/>
</dbReference>
<gene>
    <name evidence="1" type="ORF">KIH74_35150</name>
</gene>
<accession>A0ABS5TU12</accession>
<sequence>MAAFIDTVKDKFGIEPVCTVLSRFVWKIAPSTYYAVNSRPKAERATREELIEEVILERWYDPAAGREVYGSRKM</sequence>